<feature type="domain" description="Phosphoribosyltransferase" evidence="14">
    <location>
        <begin position="27"/>
        <end position="177"/>
    </location>
</feature>
<evidence type="ECO:0000256" key="8">
    <source>
        <dbReference type="ARBA" id="ARBA00022679"/>
    </source>
</evidence>
<protein>
    <recommendedName>
        <fullName evidence="5">hypoxanthine phosphoribosyltransferase</fullName>
        <ecNumber evidence="5">2.4.2.8</ecNumber>
    </recommendedName>
</protein>
<keyword evidence="11" id="KW-0547">Nucleotide-binding</keyword>
<dbReference type="AlphaFoldDB" id="A0A6L2J8G2"/>
<keyword evidence="12" id="KW-0460">Magnesium</keyword>
<dbReference type="GO" id="GO:0006166">
    <property type="term" value="P:purine ribonucleoside salvage"/>
    <property type="evidence" value="ECO:0007669"/>
    <property type="project" value="UniProtKB-KW"/>
</dbReference>
<accession>A0A6L2J8G2</accession>
<dbReference type="GO" id="GO:0004422">
    <property type="term" value="F:hypoxanthine phosphoribosyltransferase activity"/>
    <property type="evidence" value="ECO:0007669"/>
    <property type="project" value="InterPro"/>
</dbReference>
<feature type="domain" description="MULE transposase" evidence="15">
    <location>
        <begin position="417"/>
        <end position="498"/>
    </location>
</feature>
<evidence type="ECO:0000256" key="1">
    <source>
        <dbReference type="ARBA" id="ARBA00001946"/>
    </source>
</evidence>
<dbReference type="InterPro" id="IPR005904">
    <property type="entry name" value="Hxn_phspho_trans"/>
</dbReference>
<evidence type="ECO:0000256" key="4">
    <source>
        <dbReference type="ARBA" id="ARBA00008391"/>
    </source>
</evidence>
<dbReference type="FunFam" id="3.40.50.2020:FF:000057">
    <property type="entry name" value="Hypoxanthine phosphoribosyltransferase"/>
    <property type="match status" value="1"/>
</dbReference>
<evidence type="ECO:0000256" key="5">
    <source>
        <dbReference type="ARBA" id="ARBA00011895"/>
    </source>
</evidence>
<keyword evidence="6" id="KW-0963">Cytoplasm</keyword>
<dbReference type="SUPFAM" id="SSF53271">
    <property type="entry name" value="PRTase-like"/>
    <property type="match status" value="1"/>
</dbReference>
<feature type="region of interest" description="Disordered" evidence="13">
    <location>
        <begin position="674"/>
        <end position="707"/>
    </location>
</feature>
<dbReference type="GO" id="GO:0005829">
    <property type="term" value="C:cytosol"/>
    <property type="evidence" value="ECO:0007669"/>
    <property type="project" value="TreeGrafter"/>
</dbReference>
<dbReference type="EMBL" id="BKCJ010000447">
    <property type="protein sequence ID" value="GEU33288.1"/>
    <property type="molecule type" value="Genomic_DNA"/>
</dbReference>
<dbReference type="NCBIfam" id="TIGR01203">
    <property type="entry name" value="HGPRTase"/>
    <property type="match status" value="1"/>
</dbReference>
<dbReference type="Gene3D" id="3.40.50.2020">
    <property type="match status" value="1"/>
</dbReference>
<comment type="cofactor">
    <cofactor evidence="1">
        <name>Mg(2+)</name>
        <dbReference type="ChEBI" id="CHEBI:18420"/>
    </cofactor>
</comment>
<keyword evidence="7 16" id="KW-0328">Glycosyltransferase</keyword>
<evidence type="ECO:0000259" key="15">
    <source>
        <dbReference type="Pfam" id="PF10551"/>
    </source>
</evidence>
<evidence type="ECO:0000256" key="9">
    <source>
        <dbReference type="ARBA" id="ARBA00022723"/>
    </source>
</evidence>
<evidence type="ECO:0000256" key="13">
    <source>
        <dbReference type="SAM" id="MobiDB-lite"/>
    </source>
</evidence>
<evidence type="ECO:0000256" key="7">
    <source>
        <dbReference type="ARBA" id="ARBA00022676"/>
    </source>
</evidence>
<dbReference type="Pfam" id="PF00156">
    <property type="entry name" value="Pribosyltran"/>
    <property type="match status" value="1"/>
</dbReference>
<comment type="similarity">
    <text evidence="4">Belongs to the purine/pyrimidine phosphoribosyltransferase family.</text>
</comment>
<dbReference type="InterPro" id="IPR000836">
    <property type="entry name" value="PRTase_dom"/>
</dbReference>
<evidence type="ECO:0000256" key="2">
    <source>
        <dbReference type="ARBA" id="ARBA00004496"/>
    </source>
</evidence>
<dbReference type="GO" id="GO:0006178">
    <property type="term" value="P:guanine salvage"/>
    <property type="evidence" value="ECO:0007669"/>
    <property type="project" value="TreeGrafter"/>
</dbReference>
<comment type="caution">
    <text evidence="16">The sequence shown here is derived from an EMBL/GenBank/DDBJ whole genome shotgun (WGS) entry which is preliminary data.</text>
</comment>
<comment type="subcellular location">
    <subcellularLocation>
        <location evidence="2">Cytoplasm</location>
    </subcellularLocation>
</comment>
<dbReference type="EC" id="2.4.2.8" evidence="5"/>
<keyword evidence="9" id="KW-0479">Metal-binding</keyword>
<dbReference type="InterPro" id="IPR050408">
    <property type="entry name" value="HGPRT"/>
</dbReference>
<evidence type="ECO:0000313" key="16">
    <source>
        <dbReference type="EMBL" id="GEU33288.1"/>
    </source>
</evidence>
<evidence type="ECO:0000256" key="3">
    <source>
        <dbReference type="ARBA" id="ARBA00004669"/>
    </source>
</evidence>
<evidence type="ECO:0000256" key="6">
    <source>
        <dbReference type="ARBA" id="ARBA00022490"/>
    </source>
</evidence>
<dbReference type="CDD" id="cd06223">
    <property type="entry name" value="PRTases_typeI"/>
    <property type="match status" value="1"/>
</dbReference>
<dbReference type="PANTHER" id="PTHR43340:SF1">
    <property type="entry name" value="HYPOXANTHINE PHOSPHORIBOSYLTRANSFERASE"/>
    <property type="match status" value="1"/>
</dbReference>
<dbReference type="GO" id="GO:0000166">
    <property type="term" value="F:nucleotide binding"/>
    <property type="evidence" value="ECO:0007669"/>
    <property type="project" value="UniProtKB-KW"/>
</dbReference>
<dbReference type="InterPro" id="IPR029057">
    <property type="entry name" value="PRTase-like"/>
</dbReference>
<evidence type="ECO:0000259" key="14">
    <source>
        <dbReference type="Pfam" id="PF00156"/>
    </source>
</evidence>
<reference evidence="16" key="1">
    <citation type="journal article" date="2019" name="Sci. Rep.">
        <title>Draft genome of Tanacetum cinerariifolium, the natural source of mosquito coil.</title>
        <authorList>
            <person name="Yamashiro T."/>
            <person name="Shiraishi A."/>
            <person name="Satake H."/>
            <person name="Nakayama K."/>
        </authorList>
    </citation>
    <scope>NUCLEOTIDE SEQUENCE</scope>
</reference>
<proteinExistence type="inferred from homology"/>
<keyword evidence="10" id="KW-0660">Purine salvage</keyword>
<sequence length="722" mass="80763">MVANKNSSSSSIDNDIETILWSADHLSQKVTHLANQITHDFSQSLSPPVIVGVATGAFLFLADLVRAIKLPVTVDFVRAESYGSGTVSNGAPKVSCDVKLDVTGKHVVLVEDIVDTGNTVARLISYLQGKGATSVSVCTLLDKPARRKVHFDLLGDGKFYTGFECPDSFVVGYGLDFNERYRNLPYIGGKCFVIVSNLSSFLYLGNDGDGNIVHKGNVSDTNLVDKALVDNVGETRDVDMLVVDNVGETRDVDMLVVDNVVNSNLVDNGKGVSIDDEVVAKHMKLDNGNSIMTQKDHVISKKRKSVSKCNGIVIRENDNPLFDSDNDSDSDGDTIKQHELCMEELMWKLKGNGSGLTDPFTIVRELCQMFSIYDEETHWKMKKLKFGECLTYYAFANGFSLWFYKSCKNKMIAKCDQMELLTTVGRDGNNHIFHVTWDVVTIENKDNQSWFLELLADDLEISNCFGLTLMSDQHKGLIKAVEEVMPLAKHMQCARHIYEGFCKQFRRGCDAVNADELARTCSCRMGQLSEIVNNAIDEVERDASTKHVVFNNGRRIELGKNWNKNKKGDKSNGTSFVNMRGGKTNRGRLIRAQRLRRLERWLRMDVGTSNPESKPLHASYLDKNNNNNINDAMNVASTQQSQVVGVHEPRYEANKGTKVRVTKSAIIDRRMKTTSATLANPQPRQQRRRAQAPFVQPRAKSQKNPQQETFCTNKNTWIIQGQ</sequence>
<keyword evidence="8 16" id="KW-0808">Transferase</keyword>
<dbReference type="GO" id="GO:0000287">
    <property type="term" value="F:magnesium ion binding"/>
    <property type="evidence" value="ECO:0007669"/>
    <property type="project" value="TreeGrafter"/>
</dbReference>
<dbReference type="Pfam" id="PF10551">
    <property type="entry name" value="MULE"/>
    <property type="match status" value="1"/>
</dbReference>
<dbReference type="GO" id="GO:0032263">
    <property type="term" value="P:GMP salvage"/>
    <property type="evidence" value="ECO:0007669"/>
    <property type="project" value="TreeGrafter"/>
</dbReference>
<gene>
    <name evidence="16" type="ORF">Tci_005266</name>
</gene>
<comment type="pathway">
    <text evidence="3">Purine metabolism; IMP biosynthesis via salvage pathway; IMP from hypoxanthine: step 1/1.</text>
</comment>
<evidence type="ECO:0000256" key="10">
    <source>
        <dbReference type="ARBA" id="ARBA00022726"/>
    </source>
</evidence>
<feature type="region of interest" description="Disordered" evidence="13">
    <location>
        <begin position="561"/>
        <end position="582"/>
    </location>
</feature>
<organism evidence="16">
    <name type="scientific">Tanacetum cinerariifolium</name>
    <name type="common">Dalmatian daisy</name>
    <name type="synonym">Chrysanthemum cinerariifolium</name>
    <dbReference type="NCBI Taxonomy" id="118510"/>
    <lineage>
        <taxon>Eukaryota</taxon>
        <taxon>Viridiplantae</taxon>
        <taxon>Streptophyta</taxon>
        <taxon>Embryophyta</taxon>
        <taxon>Tracheophyta</taxon>
        <taxon>Spermatophyta</taxon>
        <taxon>Magnoliopsida</taxon>
        <taxon>eudicotyledons</taxon>
        <taxon>Gunneridae</taxon>
        <taxon>Pentapetalae</taxon>
        <taxon>asterids</taxon>
        <taxon>campanulids</taxon>
        <taxon>Asterales</taxon>
        <taxon>Asteraceae</taxon>
        <taxon>Asteroideae</taxon>
        <taxon>Anthemideae</taxon>
        <taxon>Anthemidinae</taxon>
        <taxon>Tanacetum</taxon>
    </lineage>
</organism>
<evidence type="ECO:0000256" key="11">
    <source>
        <dbReference type="ARBA" id="ARBA00022741"/>
    </source>
</evidence>
<dbReference type="GO" id="GO:0046100">
    <property type="term" value="P:hypoxanthine metabolic process"/>
    <property type="evidence" value="ECO:0007669"/>
    <property type="project" value="TreeGrafter"/>
</dbReference>
<evidence type="ECO:0000256" key="12">
    <source>
        <dbReference type="ARBA" id="ARBA00022842"/>
    </source>
</evidence>
<dbReference type="PANTHER" id="PTHR43340">
    <property type="entry name" value="HYPOXANTHINE-GUANINE PHOSPHORIBOSYLTRANSFERASE"/>
    <property type="match status" value="1"/>
</dbReference>
<dbReference type="InterPro" id="IPR018289">
    <property type="entry name" value="MULE_transposase_dom"/>
</dbReference>
<dbReference type="GO" id="GO:0032264">
    <property type="term" value="P:IMP salvage"/>
    <property type="evidence" value="ECO:0007669"/>
    <property type="project" value="TreeGrafter"/>
</dbReference>
<name>A0A6L2J8G2_TANCI</name>